<evidence type="ECO:0000259" key="10">
    <source>
        <dbReference type="PROSITE" id="PS51012"/>
    </source>
</evidence>
<dbReference type="PROSITE" id="PS51012">
    <property type="entry name" value="ABC_TM2"/>
    <property type="match status" value="1"/>
</dbReference>
<dbReference type="KEGG" id="cyn:Cyan7425_4204"/>
<dbReference type="InterPro" id="IPR013525">
    <property type="entry name" value="ABC2_TM"/>
</dbReference>
<dbReference type="OrthoDB" id="9786910at2"/>
<feature type="transmembrane region" description="Helical" evidence="9">
    <location>
        <begin position="134"/>
        <end position="152"/>
    </location>
</feature>
<accession>B8HXH2</accession>
<dbReference type="GO" id="GO:0005886">
    <property type="term" value="C:plasma membrane"/>
    <property type="evidence" value="ECO:0007669"/>
    <property type="project" value="UniProtKB-SubCell"/>
</dbReference>
<evidence type="ECO:0000256" key="6">
    <source>
        <dbReference type="ARBA" id="ARBA00022692"/>
    </source>
</evidence>
<dbReference type="GO" id="GO:0015920">
    <property type="term" value="P:lipopolysaccharide transport"/>
    <property type="evidence" value="ECO:0007669"/>
    <property type="project" value="TreeGrafter"/>
</dbReference>
<comment type="caution">
    <text evidence="9">Lacks conserved residue(s) required for the propagation of feature annotation.</text>
</comment>
<sequence length="279" mass="31274">MKETIYTPASQITKPLQLLRAMVADLGKSRELAWRLLLRNLRGQYRQSFLGVFWALVPPALTAIGLSFANSSGILRIGQTDIPYPAYVMLGIVLWETFRDSLKGPETAIRTSRPLLAQIKFPHESMILTQLGEILFNLLVKLIFVVIIFLVFKVSVSWTLLIAPFAFLSLILLGTALGLLLVPITHLIEDVSKSMDVILTVWFFLTPVVYPMPTQGRLAFFIQLNPVTSLLMTARELVTTGQVTQGSAFLLVSFLTILLLLLGWIVFRLSIPYLVERIS</sequence>
<keyword evidence="8 9" id="KW-0472">Membrane</keyword>
<dbReference type="eggNOG" id="COG1682">
    <property type="taxonomic scope" value="Bacteria"/>
</dbReference>
<evidence type="ECO:0000313" key="11">
    <source>
        <dbReference type="EMBL" id="ACL46517.1"/>
    </source>
</evidence>
<dbReference type="Pfam" id="PF01061">
    <property type="entry name" value="ABC2_membrane"/>
    <property type="match status" value="1"/>
</dbReference>
<keyword evidence="5" id="KW-0997">Cell inner membrane</keyword>
<feature type="transmembrane region" description="Helical" evidence="9">
    <location>
        <begin position="49"/>
        <end position="70"/>
    </location>
</feature>
<evidence type="ECO:0000256" key="3">
    <source>
        <dbReference type="ARBA" id="ARBA00022448"/>
    </source>
</evidence>
<evidence type="ECO:0000256" key="5">
    <source>
        <dbReference type="ARBA" id="ARBA00022519"/>
    </source>
</evidence>
<feature type="domain" description="ABC transmembrane type-2" evidence="10">
    <location>
        <begin position="50"/>
        <end position="270"/>
    </location>
</feature>
<keyword evidence="4 9" id="KW-1003">Cell membrane</keyword>
<feature type="transmembrane region" description="Helical" evidence="9">
    <location>
        <begin position="246"/>
        <end position="267"/>
    </location>
</feature>
<keyword evidence="7 9" id="KW-1133">Transmembrane helix</keyword>
<dbReference type="InterPro" id="IPR047817">
    <property type="entry name" value="ABC2_TM_bact-type"/>
</dbReference>
<feature type="transmembrane region" description="Helical" evidence="9">
    <location>
        <begin position="194"/>
        <end position="212"/>
    </location>
</feature>
<dbReference type="HOGENOM" id="CLU_060703_2_1_3"/>
<dbReference type="STRING" id="395961.Cyan7425_4204"/>
<name>B8HXH2_CYAP4</name>
<evidence type="ECO:0000256" key="4">
    <source>
        <dbReference type="ARBA" id="ARBA00022475"/>
    </source>
</evidence>
<dbReference type="PANTHER" id="PTHR30413:SF8">
    <property type="entry name" value="TRANSPORT PERMEASE PROTEIN"/>
    <property type="match status" value="1"/>
</dbReference>
<evidence type="ECO:0000256" key="8">
    <source>
        <dbReference type="ARBA" id="ARBA00023136"/>
    </source>
</evidence>
<dbReference type="EMBL" id="CP001344">
    <property type="protein sequence ID" value="ACL46517.1"/>
    <property type="molecule type" value="Genomic_DNA"/>
</dbReference>
<comment type="similarity">
    <text evidence="2 9">Belongs to the ABC-2 integral membrane protein family.</text>
</comment>
<comment type="subcellular location">
    <subcellularLocation>
        <location evidence="1">Cell inner membrane</location>
        <topology evidence="1">Multi-pass membrane protein</topology>
    </subcellularLocation>
    <subcellularLocation>
        <location evidence="9">Cell membrane</location>
        <topology evidence="9">Multi-pass membrane protein</topology>
    </subcellularLocation>
</comment>
<dbReference type="PANTHER" id="PTHR30413">
    <property type="entry name" value="INNER MEMBRANE TRANSPORT PERMEASE"/>
    <property type="match status" value="1"/>
</dbReference>
<reference evidence="11" key="1">
    <citation type="submission" date="2009-01" db="EMBL/GenBank/DDBJ databases">
        <title>Complete sequence of chromosome Cyanothece sp. PCC 7425.</title>
        <authorList>
            <consortium name="US DOE Joint Genome Institute"/>
            <person name="Lucas S."/>
            <person name="Copeland A."/>
            <person name="Lapidus A."/>
            <person name="Glavina del Rio T."/>
            <person name="Dalin E."/>
            <person name="Tice H."/>
            <person name="Bruce D."/>
            <person name="Goodwin L."/>
            <person name="Pitluck S."/>
            <person name="Sims D."/>
            <person name="Meineke L."/>
            <person name="Brettin T."/>
            <person name="Detter J.C."/>
            <person name="Han C."/>
            <person name="Larimer F."/>
            <person name="Land M."/>
            <person name="Hauser L."/>
            <person name="Kyrpides N."/>
            <person name="Ovchinnikova G."/>
            <person name="Liberton M."/>
            <person name="Stoeckel J."/>
            <person name="Banerjee A."/>
            <person name="Singh A."/>
            <person name="Page L."/>
            <person name="Sato H."/>
            <person name="Zhao L."/>
            <person name="Sherman L."/>
            <person name="Pakrasi H."/>
            <person name="Richardson P."/>
        </authorList>
    </citation>
    <scope>NUCLEOTIDE SEQUENCE</scope>
    <source>
        <strain evidence="11">PCC 7425</strain>
    </source>
</reference>
<gene>
    <name evidence="11" type="ordered locus">Cyan7425_4204</name>
</gene>
<dbReference type="GO" id="GO:0140359">
    <property type="term" value="F:ABC-type transporter activity"/>
    <property type="evidence" value="ECO:0007669"/>
    <property type="project" value="InterPro"/>
</dbReference>
<keyword evidence="6 9" id="KW-0812">Transmembrane</keyword>
<dbReference type="AlphaFoldDB" id="B8HXH2"/>
<evidence type="ECO:0000256" key="1">
    <source>
        <dbReference type="ARBA" id="ARBA00004429"/>
    </source>
</evidence>
<keyword evidence="3 9" id="KW-0813">Transport</keyword>
<feature type="transmembrane region" description="Helical" evidence="9">
    <location>
        <begin position="158"/>
        <end position="182"/>
    </location>
</feature>
<protein>
    <recommendedName>
        <fullName evidence="9">Transport permease protein</fullName>
    </recommendedName>
</protein>
<proteinExistence type="inferred from homology"/>
<organism evidence="11">
    <name type="scientific">Cyanothece sp. (strain PCC 7425 / ATCC 29141)</name>
    <dbReference type="NCBI Taxonomy" id="395961"/>
    <lineage>
        <taxon>Bacteria</taxon>
        <taxon>Bacillati</taxon>
        <taxon>Cyanobacteriota</taxon>
        <taxon>Cyanophyceae</taxon>
        <taxon>Gomontiellales</taxon>
        <taxon>Cyanothecaceae</taxon>
        <taxon>Cyanothece</taxon>
    </lineage>
</organism>
<evidence type="ECO:0000256" key="2">
    <source>
        <dbReference type="ARBA" id="ARBA00007783"/>
    </source>
</evidence>
<evidence type="ECO:0000256" key="9">
    <source>
        <dbReference type="RuleBase" id="RU361157"/>
    </source>
</evidence>
<evidence type="ECO:0000256" key="7">
    <source>
        <dbReference type="ARBA" id="ARBA00022989"/>
    </source>
</evidence>